<feature type="non-terminal residue" evidence="1">
    <location>
        <position position="81"/>
    </location>
</feature>
<dbReference type="Proteomes" id="UP000606786">
    <property type="component" value="Unassembled WGS sequence"/>
</dbReference>
<sequence length="81" mass="9016">ASDLYAWLRTKCSPTHIQVQIHARLETYVCIYFHASKMNLQHCNIGWLISAFGILNAKAPNAKSQKLANIAATAFVATLQE</sequence>
<name>A0A811V1Z2_CERCA</name>
<keyword evidence="2" id="KW-1185">Reference proteome</keyword>
<comment type="caution">
    <text evidence="1">The sequence shown here is derived from an EMBL/GenBank/DDBJ whole genome shotgun (WGS) entry which is preliminary data.</text>
</comment>
<protein>
    <submittedName>
        <fullName evidence="1">(Mediterranean fruit fly) hypothetical protein</fullName>
    </submittedName>
</protein>
<proteinExistence type="predicted"/>
<accession>A0A811V1Z2</accession>
<evidence type="ECO:0000313" key="2">
    <source>
        <dbReference type="Proteomes" id="UP000606786"/>
    </source>
</evidence>
<gene>
    <name evidence="1" type="ORF">CCAP1982_LOCUS13942</name>
</gene>
<dbReference type="EMBL" id="CAJHJT010000034">
    <property type="protein sequence ID" value="CAD7005582.1"/>
    <property type="molecule type" value="Genomic_DNA"/>
</dbReference>
<feature type="non-terminal residue" evidence="1">
    <location>
        <position position="1"/>
    </location>
</feature>
<dbReference type="AlphaFoldDB" id="A0A811V1Z2"/>
<reference evidence="1" key="1">
    <citation type="submission" date="2020-11" db="EMBL/GenBank/DDBJ databases">
        <authorList>
            <person name="Whitehead M."/>
        </authorList>
    </citation>
    <scope>NUCLEOTIDE SEQUENCE</scope>
    <source>
        <strain evidence="1">EGII</strain>
    </source>
</reference>
<organism evidence="1 2">
    <name type="scientific">Ceratitis capitata</name>
    <name type="common">Mediterranean fruit fly</name>
    <name type="synonym">Tephritis capitata</name>
    <dbReference type="NCBI Taxonomy" id="7213"/>
    <lineage>
        <taxon>Eukaryota</taxon>
        <taxon>Metazoa</taxon>
        <taxon>Ecdysozoa</taxon>
        <taxon>Arthropoda</taxon>
        <taxon>Hexapoda</taxon>
        <taxon>Insecta</taxon>
        <taxon>Pterygota</taxon>
        <taxon>Neoptera</taxon>
        <taxon>Endopterygota</taxon>
        <taxon>Diptera</taxon>
        <taxon>Brachycera</taxon>
        <taxon>Muscomorpha</taxon>
        <taxon>Tephritoidea</taxon>
        <taxon>Tephritidae</taxon>
        <taxon>Ceratitis</taxon>
        <taxon>Ceratitis</taxon>
    </lineage>
</organism>
<evidence type="ECO:0000313" key="1">
    <source>
        <dbReference type="EMBL" id="CAD7005582.1"/>
    </source>
</evidence>